<dbReference type="STRING" id="48709.A0A1D2MRL6"/>
<keyword evidence="5" id="KW-0723">Serine/threonine-protein kinase</keyword>
<evidence type="ECO:0000256" key="14">
    <source>
        <dbReference type="ARBA" id="ARBA00048367"/>
    </source>
</evidence>
<feature type="compositionally biased region" description="Basic residues" evidence="17">
    <location>
        <begin position="338"/>
        <end position="384"/>
    </location>
</feature>
<keyword evidence="9 16" id="KW-0067">ATP-binding</keyword>
<comment type="caution">
    <text evidence="19">The sequence shown here is derived from an EMBL/GenBank/DDBJ whole genome shotgun (WGS) entry which is preliminary data.</text>
</comment>
<evidence type="ECO:0000256" key="5">
    <source>
        <dbReference type="ARBA" id="ARBA00022527"/>
    </source>
</evidence>
<feature type="region of interest" description="Disordered" evidence="17">
    <location>
        <begin position="583"/>
        <end position="650"/>
    </location>
</feature>
<keyword evidence="8 19" id="KW-0418">Kinase</keyword>
<keyword evidence="7 16" id="KW-0547">Nucleotide-binding</keyword>
<evidence type="ECO:0000256" key="4">
    <source>
        <dbReference type="ARBA" id="ARBA00012425"/>
    </source>
</evidence>
<feature type="compositionally biased region" description="Low complexity" evidence="17">
    <location>
        <begin position="385"/>
        <end position="404"/>
    </location>
</feature>
<comment type="catalytic activity">
    <reaction evidence="13">
        <text>L-threonyl-[protein] + ATP = O-phospho-L-threonyl-[protein] + ADP + H(+)</text>
        <dbReference type="Rhea" id="RHEA:46608"/>
        <dbReference type="Rhea" id="RHEA-COMP:11060"/>
        <dbReference type="Rhea" id="RHEA-COMP:11605"/>
        <dbReference type="ChEBI" id="CHEBI:15378"/>
        <dbReference type="ChEBI" id="CHEBI:30013"/>
        <dbReference type="ChEBI" id="CHEBI:30616"/>
        <dbReference type="ChEBI" id="CHEBI:61977"/>
        <dbReference type="ChEBI" id="CHEBI:456216"/>
        <dbReference type="EC" id="2.7.11.22"/>
    </reaction>
</comment>
<keyword evidence="20" id="KW-1185">Reference proteome</keyword>
<feature type="compositionally biased region" description="Polar residues" evidence="17">
    <location>
        <begin position="622"/>
        <end position="650"/>
    </location>
</feature>
<evidence type="ECO:0000256" key="15">
    <source>
        <dbReference type="ARBA" id="ARBA00049280"/>
    </source>
</evidence>
<feature type="compositionally biased region" description="Low complexity" evidence="17">
    <location>
        <begin position="323"/>
        <end position="334"/>
    </location>
</feature>
<organism evidence="19 20">
    <name type="scientific">Orchesella cincta</name>
    <name type="common">Springtail</name>
    <name type="synonym">Podura cincta</name>
    <dbReference type="NCBI Taxonomy" id="48709"/>
    <lineage>
        <taxon>Eukaryota</taxon>
        <taxon>Metazoa</taxon>
        <taxon>Ecdysozoa</taxon>
        <taxon>Arthropoda</taxon>
        <taxon>Hexapoda</taxon>
        <taxon>Collembola</taxon>
        <taxon>Entomobryomorpha</taxon>
        <taxon>Entomobryoidea</taxon>
        <taxon>Orchesellidae</taxon>
        <taxon>Orchesellinae</taxon>
        <taxon>Orchesella</taxon>
    </lineage>
</organism>
<dbReference type="Pfam" id="PF00069">
    <property type="entry name" value="Pkinase"/>
    <property type="match status" value="1"/>
</dbReference>
<dbReference type="SUPFAM" id="SSF56112">
    <property type="entry name" value="Protein kinase-like (PK-like)"/>
    <property type="match status" value="1"/>
</dbReference>
<gene>
    <name evidence="19" type="ORF">Ocin01_11108</name>
</gene>
<keyword evidence="10" id="KW-0539">Nucleus</keyword>
<dbReference type="AlphaFoldDB" id="A0A1D2MRL6"/>
<feature type="compositionally biased region" description="Low complexity" evidence="17">
    <location>
        <begin position="196"/>
        <end position="207"/>
    </location>
</feature>
<dbReference type="PANTHER" id="PTHR24056:SF546">
    <property type="entry name" value="CYCLIN-DEPENDENT KINASE 12"/>
    <property type="match status" value="1"/>
</dbReference>
<feature type="binding site" evidence="16">
    <location>
        <position position="784"/>
    </location>
    <ligand>
        <name>ATP</name>
        <dbReference type="ChEBI" id="CHEBI:30616"/>
    </ligand>
</feature>
<accession>A0A1D2MRL6</accession>
<feature type="compositionally biased region" description="Polar residues" evidence="17">
    <location>
        <begin position="583"/>
        <end position="613"/>
    </location>
</feature>
<evidence type="ECO:0000256" key="12">
    <source>
        <dbReference type="ARBA" id="ARBA00041920"/>
    </source>
</evidence>
<evidence type="ECO:0000256" key="9">
    <source>
        <dbReference type="ARBA" id="ARBA00022840"/>
    </source>
</evidence>
<name>A0A1D2MRL6_ORCCI</name>
<feature type="compositionally biased region" description="Basic and acidic residues" evidence="17">
    <location>
        <begin position="164"/>
        <end position="174"/>
    </location>
</feature>
<dbReference type="CDD" id="cd07864">
    <property type="entry name" value="STKc_CDK12"/>
    <property type="match status" value="1"/>
</dbReference>
<evidence type="ECO:0000256" key="6">
    <source>
        <dbReference type="ARBA" id="ARBA00022679"/>
    </source>
</evidence>
<comment type="subcellular location">
    <subcellularLocation>
        <location evidence="1">Nucleus</location>
    </subcellularLocation>
</comment>
<evidence type="ECO:0000259" key="18">
    <source>
        <dbReference type="PROSITE" id="PS50011"/>
    </source>
</evidence>
<dbReference type="Gene3D" id="3.30.200.20">
    <property type="entry name" value="Phosphorylase Kinase, domain 1"/>
    <property type="match status" value="1"/>
</dbReference>
<evidence type="ECO:0000256" key="13">
    <source>
        <dbReference type="ARBA" id="ARBA00047811"/>
    </source>
</evidence>
<keyword evidence="6" id="KW-0808">Transferase</keyword>
<dbReference type="InterPro" id="IPR011009">
    <property type="entry name" value="Kinase-like_dom_sf"/>
</dbReference>
<feature type="compositionally biased region" description="Basic and acidic residues" evidence="17">
    <location>
        <begin position="244"/>
        <end position="263"/>
    </location>
</feature>
<comment type="similarity">
    <text evidence="2">Belongs to the protein kinase superfamily. CMGC Ser/Thr protein kinase family. CDC2/CDKX subfamily.</text>
</comment>
<dbReference type="EC" id="2.7.11.23" evidence="3"/>
<comment type="catalytic activity">
    <reaction evidence="15">
        <text>[DNA-directed RNA polymerase] + ATP = phospho-[DNA-directed RNA polymerase] + ADP + H(+)</text>
        <dbReference type="Rhea" id="RHEA:10216"/>
        <dbReference type="Rhea" id="RHEA-COMP:11321"/>
        <dbReference type="Rhea" id="RHEA-COMP:11322"/>
        <dbReference type="ChEBI" id="CHEBI:15378"/>
        <dbReference type="ChEBI" id="CHEBI:30616"/>
        <dbReference type="ChEBI" id="CHEBI:43176"/>
        <dbReference type="ChEBI" id="CHEBI:68546"/>
        <dbReference type="ChEBI" id="CHEBI:456216"/>
        <dbReference type="EC" id="2.7.11.23"/>
    </reaction>
</comment>
<dbReference type="Proteomes" id="UP000094527">
    <property type="component" value="Unassembled WGS sequence"/>
</dbReference>
<dbReference type="FunFam" id="1.10.510.10:FF:000415">
    <property type="entry name" value="CMGC/CDK/CRK7 protein kinase, variant"/>
    <property type="match status" value="1"/>
</dbReference>
<evidence type="ECO:0000256" key="8">
    <source>
        <dbReference type="ARBA" id="ARBA00022777"/>
    </source>
</evidence>
<feature type="region of interest" description="Disordered" evidence="17">
    <location>
        <begin position="1074"/>
        <end position="1127"/>
    </location>
</feature>
<dbReference type="FunFam" id="3.30.200.20:FF:000074">
    <property type="entry name" value="cyclin-dependent kinase 12 isoform X2"/>
    <property type="match status" value="1"/>
</dbReference>
<dbReference type="PROSITE" id="PS00107">
    <property type="entry name" value="PROTEIN_KINASE_ATP"/>
    <property type="match status" value="1"/>
</dbReference>
<evidence type="ECO:0000313" key="19">
    <source>
        <dbReference type="EMBL" id="ODM95562.1"/>
    </source>
</evidence>
<proteinExistence type="inferred from homology"/>
<evidence type="ECO:0000256" key="7">
    <source>
        <dbReference type="ARBA" id="ARBA00022741"/>
    </source>
</evidence>
<dbReference type="InterPro" id="IPR000719">
    <property type="entry name" value="Prot_kinase_dom"/>
</dbReference>
<dbReference type="EMBL" id="LJIJ01000652">
    <property type="protein sequence ID" value="ODM95562.1"/>
    <property type="molecule type" value="Genomic_DNA"/>
</dbReference>
<dbReference type="EC" id="2.7.11.22" evidence="4"/>
<evidence type="ECO:0000256" key="11">
    <source>
        <dbReference type="ARBA" id="ARBA00040213"/>
    </source>
</evidence>
<dbReference type="InterPro" id="IPR008271">
    <property type="entry name" value="Ser/Thr_kinase_AS"/>
</dbReference>
<feature type="compositionally biased region" description="Polar residues" evidence="17">
    <location>
        <begin position="57"/>
        <end position="80"/>
    </location>
</feature>
<evidence type="ECO:0000256" key="1">
    <source>
        <dbReference type="ARBA" id="ARBA00004123"/>
    </source>
</evidence>
<dbReference type="Gene3D" id="1.10.510.10">
    <property type="entry name" value="Transferase(Phosphotransferase) domain 1"/>
    <property type="match status" value="1"/>
</dbReference>
<comment type="catalytic activity">
    <reaction evidence="14">
        <text>L-seryl-[protein] + ATP = O-phospho-L-seryl-[protein] + ADP + H(+)</text>
        <dbReference type="Rhea" id="RHEA:17989"/>
        <dbReference type="Rhea" id="RHEA-COMP:9863"/>
        <dbReference type="Rhea" id="RHEA-COMP:11604"/>
        <dbReference type="ChEBI" id="CHEBI:15378"/>
        <dbReference type="ChEBI" id="CHEBI:29999"/>
        <dbReference type="ChEBI" id="CHEBI:30616"/>
        <dbReference type="ChEBI" id="CHEBI:83421"/>
        <dbReference type="ChEBI" id="CHEBI:456216"/>
        <dbReference type="EC" id="2.7.11.22"/>
    </reaction>
</comment>
<evidence type="ECO:0000256" key="17">
    <source>
        <dbReference type="SAM" id="MobiDB-lite"/>
    </source>
</evidence>
<feature type="region of interest" description="Disordered" evidence="17">
    <location>
        <begin position="57"/>
        <end position="496"/>
    </location>
</feature>
<feature type="compositionally biased region" description="Basic and acidic residues" evidence="17">
    <location>
        <begin position="113"/>
        <end position="125"/>
    </location>
</feature>
<dbReference type="GO" id="GO:0005524">
    <property type="term" value="F:ATP binding"/>
    <property type="evidence" value="ECO:0007669"/>
    <property type="project" value="UniProtKB-UniRule"/>
</dbReference>
<evidence type="ECO:0000256" key="2">
    <source>
        <dbReference type="ARBA" id="ARBA00006485"/>
    </source>
</evidence>
<feature type="compositionally biased region" description="Polar residues" evidence="17">
    <location>
        <begin position="1118"/>
        <end position="1127"/>
    </location>
</feature>
<feature type="domain" description="Protein kinase" evidence="18">
    <location>
        <begin position="755"/>
        <end position="1050"/>
    </location>
</feature>
<dbReference type="GO" id="GO:0004693">
    <property type="term" value="F:cyclin-dependent protein serine/threonine kinase activity"/>
    <property type="evidence" value="ECO:0007669"/>
    <property type="project" value="UniProtKB-EC"/>
</dbReference>
<dbReference type="GO" id="GO:0008024">
    <property type="term" value="C:cyclin/CDK positive transcription elongation factor complex"/>
    <property type="evidence" value="ECO:0007669"/>
    <property type="project" value="TreeGrafter"/>
</dbReference>
<sequence length="1127" mass="124858">MMSTDRKLDSDIKSDARKINPQISKPYFVLTNYSGVKGGSILKIPFGTMPFHTAYRRNSTENTPSSSNRHGYNSHNSGYRNSDRERYAGSSSHNARYDNRDRSPPQLSSNNRYADHKRYSKDNSRRSRRRRESGGSGGSHKSGGRRSGDYSEVSSDGLSEPEAGEIKSDSESKSSKGQPGGGGGRFHGGATSATPSKSNSHHGSNSKSSHRRYRQRSSSISEGELSSDDEDKKKGGQGGGQRRTPSDKRRRDSSREDSKRRTESFSNNSNHVKPNVPIPLFTNDKTHARVIVPSTADEDVQSDGEAVEKTIVSSPPTKKLKTSENGDSDSGNSDKSGHSSKSKSKKRKKEKRKHKEKKKDKEKKKKIKKTKDRSHTKGRKRSRSKSGSSSSESGSDSDSGGSRSQNNPISPPVERRIIAPARSPEPEFQNHRMSPLYSPHTPSLPPKAYEKYIPPVDLHKKKTSGFNETDERRVKKKKRHRKESESPKPKKILQQGIGAIGLPKSPVIIGNNNGSAEAGNTTPAKKMKPMDNIAATSFFAQLVRAQHGPIPKDESPSPPPVVVMDQENNSDLQIVSEVVTINDDSQGSDSNNMVHNIPTPQQPANSEANTTGDSLDGEALKSTDSFNLPGSEGSSQKSTPSSVAANNPASLMQLPFPPGMDGIKNNVLTNTLNLMPGLPNSQALYGNFQGASDALKVSMKKKVMSITKDLPMPPVGPDAPLLPGQEAPRKKYLKPKIIFKRKELADWGDRCVDSFEMIAQIGEGTYGQVYKAKDKISGSMVALKKVRLENEKEGFPITAVREIKILRQLNHKNIVNLKEIITDKADALDFRKDRGSFYLVFEYMDHDLMGLLESGMVNFTEDHNASIMRQLLDGLSYCHRKNFLHRDIKCSNILMNNKGQIKLADFGLARLYNAKDKGRPYTNKVITLWYRPPELLLGEERYGPAIDVWSCGCILGELFLKRPMFQANVEIAQLEVISRLCGSPEPGAWPRVIDLPLWPTIRFKKTYRRILREEFVSFMPGSALDLLDKMLELDPEKRISAEDALNSKWLKGVNPEKMPPPDLPTWQDCHELWSKKQRRRNRESKPKAAQGLLPAKIEGTGGGSGSSNPPTNDGSEFLPTTNSEPQC</sequence>
<evidence type="ECO:0000256" key="16">
    <source>
        <dbReference type="PROSITE-ProRule" id="PRU10141"/>
    </source>
</evidence>
<dbReference type="OMA" id="DSFEMIA"/>
<dbReference type="GO" id="GO:0008353">
    <property type="term" value="F:RNA polymerase II CTD heptapeptide repeat kinase activity"/>
    <property type="evidence" value="ECO:0007669"/>
    <property type="project" value="UniProtKB-EC"/>
</dbReference>
<dbReference type="SMART" id="SM00220">
    <property type="entry name" value="S_TKc"/>
    <property type="match status" value="1"/>
</dbReference>
<evidence type="ECO:0000256" key="10">
    <source>
        <dbReference type="ARBA" id="ARBA00023242"/>
    </source>
</evidence>
<dbReference type="GO" id="GO:0032968">
    <property type="term" value="P:positive regulation of transcription elongation by RNA polymerase II"/>
    <property type="evidence" value="ECO:0007669"/>
    <property type="project" value="TreeGrafter"/>
</dbReference>
<evidence type="ECO:0000256" key="3">
    <source>
        <dbReference type="ARBA" id="ARBA00012409"/>
    </source>
</evidence>
<reference evidence="19 20" key="1">
    <citation type="journal article" date="2016" name="Genome Biol. Evol.">
        <title>Gene Family Evolution Reflects Adaptation to Soil Environmental Stressors in the Genome of the Collembolan Orchesella cincta.</title>
        <authorList>
            <person name="Faddeeva-Vakhrusheva A."/>
            <person name="Derks M.F."/>
            <person name="Anvar S.Y."/>
            <person name="Agamennone V."/>
            <person name="Suring W."/>
            <person name="Smit S."/>
            <person name="van Straalen N.M."/>
            <person name="Roelofs D."/>
        </authorList>
    </citation>
    <scope>NUCLEOTIDE SEQUENCE [LARGE SCALE GENOMIC DNA]</scope>
    <source>
        <tissue evidence="19">Mixed pool</tissue>
    </source>
</reference>
<dbReference type="InterPro" id="IPR050108">
    <property type="entry name" value="CDK"/>
</dbReference>
<dbReference type="InterPro" id="IPR017441">
    <property type="entry name" value="Protein_kinase_ATP_BS"/>
</dbReference>
<protein>
    <recommendedName>
        <fullName evidence="11">Cyclin-dependent kinase 12</fullName>
        <ecNumber evidence="4">2.7.11.22</ecNumber>
        <ecNumber evidence="3">2.7.11.23</ecNumber>
    </recommendedName>
    <alternativeName>
        <fullName evidence="12">Cell division protein kinase 12</fullName>
    </alternativeName>
</protein>
<dbReference type="PROSITE" id="PS50011">
    <property type="entry name" value="PROTEIN_KINASE_DOM"/>
    <property type="match status" value="1"/>
</dbReference>
<evidence type="ECO:0000313" key="20">
    <source>
        <dbReference type="Proteomes" id="UP000094527"/>
    </source>
</evidence>
<dbReference type="PANTHER" id="PTHR24056">
    <property type="entry name" value="CELL DIVISION PROTEIN KINASE"/>
    <property type="match status" value="1"/>
</dbReference>
<dbReference type="OrthoDB" id="28397at2759"/>
<feature type="compositionally biased region" description="Low complexity" evidence="17">
    <location>
        <begin position="1106"/>
        <end position="1115"/>
    </location>
</feature>
<dbReference type="GO" id="GO:0030332">
    <property type="term" value="F:cyclin binding"/>
    <property type="evidence" value="ECO:0007669"/>
    <property type="project" value="TreeGrafter"/>
</dbReference>
<dbReference type="PROSITE" id="PS00108">
    <property type="entry name" value="PROTEIN_KINASE_ST"/>
    <property type="match status" value="1"/>
</dbReference>
<feature type="compositionally biased region" description="Gly residues" evidence="17">
    <location>
        <begin position="178"/>
        <end position="187"/>
    </location>
</feature>